<dbReference type="AlphaFoldDB" id="A0AAD7RHD2"/>
<proteinExistence type="predicted"/>
<dbReference type="Proteomes" id="UP001221898">
    <property type="component" value="Unassembled WGS sequence"/>
</dbReference>
<evidence type="ECO:0000313" key="1">
    <source>
        <dbReference type="EMBL" id="KAJ8378764.1"/>
    </source>
</evidence>
<gene>
    <name evidence="1" type="ORF">AAFF_G00236360</name>
</gene>
<keyword evidence="2" id="KW-1185">Reference proteome</keyword>
<comment type="caution">
    <text evidence="1">The sequence shown here is derived from an EMBL/GenBank/DDBJ whole genome shotgun (WGS) entry which is preliminary data.</text>
</comment>
<dbReference type="EMBL" id="JAINUG010000311">
    <property type="protein sequence ID" value="KAJ8378764.1"/>
    <property type="molecule type" value="Genomic_DNA"/>
</dbReference>
<evidence type="ECO:0000313" key="2">
    <source>
        <dbReference type="Proteomes" id="UP001221898"/>
    </source>
</evidence>
<reference evidence="1" key="1">
    <citation type="journal article" date="2023" name="Science">
        <title>Genome structures resolve the early diversification of teleost fishes.</title>
        <authorList>
            <person name="Parey E."/>
            <person name="Louis A."/>
            <person name="Montfort J."/>
            <person name="Bouchez O."/>
            <person name="Roques C."/>
            <person name="Iampietro C."/>
            <person name="Lluch J."/>
            <person name="Castinel A."/>
            <person name="Donnadieu C."/>
            <person name="Desvignes T."/>
            <person name="Floi Bucao C."/>
            <person name="Jouanno E."/>
            <person name="Wen M."/>
            <person name="Mejri S."/>
            <person name="Dirks R."/>
            <person name="Jansen H."/>
            <person name="Henkel C."/>
            <person name="Chen W.J."/>
            <person name="Zahm M."/>
            <person name="Cabau C."/>
            <person name="Klopp C."/>
            <person name="Thompson A.W."/>
            <person name="Robinson-Rechavi M."/>
            <person name="Braasch I."/>
            <person name="Lecointre G."/>
            <person name="Bobe J."/>
            <person name="Postlethwait J.H."/>
            <person name="Berthelot C."/>
            <person name="Roest Crollius H."/>
            <person name="Guiguen Y."/>
        </authorList>
    </citation>
    <scope>NUCLEOTIDE SEQUENCE</scope>
    <source>
        <strain evidence="1">NC1722</strain>
    </source>
</reference>
<sequence>MTVRTRTLTERGDSFMLFPGEELSQILPMKPQHRGTALHVHAIGSVEDEGSERFVLRVLSGGKRAVDDFKGTQTDKRTAS</sequence>
<protein>
    <submittedName>
        <fullName evidence="1">Uncharacterized protein</fullName>
    </submittedName>
</protein>
<name>A0AAD7RHD2_9TELE</name>
<organism evidence="1 2">
    <name type="scientific">Aldrovandia affinis</name>
    <dbReference type="NCBI Taxonomy" id="143900"/>
    <lineage>
        <taxon>Eukaryota</taxon>
        <taxon>Metazoa</taxon>
        <taxon>Chordata</taxon>
        <taxon>Craniata</taxon>
        <taxon>Vertebrata</taxon>
        <taxon>Euteleostomi</taxon>
        <taxon>Actinopterygii</taxon>
        <taxon>Neopterygii</taxon>
        <taxon>Teleostei</taxon>
        <taxon>Notacanthiformes</taxon>
        <taxon>Halosauridae</taxon>
        <taxon>Aldrovandia</taxon>
    </lineage>
</organism>
<accession>A0AAD7RHD2</accession>